<keyword evidence="5" id="KW-0560">Oxidoreductase</keyword>
<keyword evidence="1" id="KW-0624">Polysaccharide degradation</keyword>
<dbReference type="RefSeq" id="XP_040790519.1">
    <property type="nucleotide sequence ID" value="XM_040934715.1"/>
</dbReference>
<dbReference type="AlphaFoldDB" id="A0A9P4LA34"/>
<proteinExistence type="predicted"/>
<dbReference type="Proteomes" id="UP000800039">
    <property type="component" value="Unassembled WGS sequence"/>
</dbReference>
<evidence type="ECO:0000256" key="2">
    <source>
        <dbReference type="SAM" id="MobiDB-lite"/>
    </source>
</evidence>
<evidence type="ECO:0000256" key="3">
    <source>
        <dbReference type="SAM" id="SignalP"/>
    </source>
</evidence>
<protein>
    <recommendedName>
        <fullName evidence="1">AA9 family lytic polysaccharide monooxygenase</fullName>
        <ecNumber evidence="1">1.14.99.56</ecNumber>
    </recommendedName>
    <alternativeName>
        <fullName evidence="1">Endo-beta-1,4-glucanase</fullName>
    </alternativeName>
    <alternativeName>
        <fullName evidence="1">Glycosyl hydrolase 61 family protein</fullName>
    </alternativeName>
</protein>
<evidence type="ECO:0000313" key="6">
    <source>
        <dbReference type="Proteomes" id="UP000800039"/>
    </source>
</evidence>
<dbReference type="GeneID" id="63851966"/>
<dbReference type="GO" id="GO:0005576">
    <property type="term" value="C:extracellular region"/>
    <property type="evidence" value="ECO:0007669"/>
    <property type="project" value="UniProtKB-SubCell"/>
</dbReference>
<keyword evidence="1" id="KW-0119">Carbohydrate metabolism</keyword>
<dbReference type="Gene3D" id="2.70.50.70">
    <property type="match status" value="1"/>
</dbReference>
<evidence type="ECO:0000259" key="4">
    <source>
        <dbReference type="Pfam" id="PF03443"/>
    </source>
</evidence>
<keyword evidence="1" id="KW-0964">Secreted</keyword>
<dbReference type="EC" id="1.14.99.56" evidence="1"/>
<comment type="caution">
    <text evidence="5">The sequence shown here is derived from an EMBL/GenBank/DDBJ whole genome shotgun (WGS) entry which is preliminary data.</text>
</comment>
<sequence>MLFSQASIHLALAASATAHMLLSHPVPFHQVAPDNGPIDPFTPGDFPCRQHGTYRVDNMTQWNAGETYTVDFLGSAVHAGGSCQFSITTDTEPSEKSQWKVIQSVIGGCPANAKGNLEGGADARVADKFPVTMPSNIPDGQYTFAWTWLNKKGAREFYMNCAPIKVGSGSGNASTASAASALSALPDMFVANLATSKCTTVAEEDFVYPDPGQNVVTGKNATPGPGGAGCAKSESKPPSYSGGIFAPGASSAPAAGPTVQPSPPAAEPVPTAQPSPPAAEPVPSAQPSPPAVEPVPSAQPSPPAAEPVASVAPSQPSGAPSCGTPKSPNSSNDTNTPTTPVAAGECSPCTNDGAVVCIGTNQFGLCNRGCAVPQNLAAGMACSNGVVVAAAKRSINFPRAHLHRRHGSSRFI</sequence>
<comment type="subcellular location">
    <subcellularLocation>
        <location evidence="1">Secreted</location>
    </subcellularLocation>
</comment>
<dbReference type="PANTHER" id="PTHR36182">
    <property type="entry name" value="PROTEIN, PUTATIVE (AFU_ORTHOLOGUE AFUA_6G10930)-RELATED"/>
    <property type="match status" value="1"/>
</dbReference>
<dbReference type="PANTHER" id="PTHR36182:SF2">
    <property type="entry name" value="LYTIC POLYSACCHARIDE MONOOXYGENASE"/>
    <property type="match status" value="1"/>
</dbReference>
<feature type="region of interest" description="Disordered" evidence="2">
    <location>
        <begin position="215"/>
        <end position="341"/>
    </location>
</feature>
<dbReference type="GO" id="GO:0004497">
    <property type="term" value="F:monooxygenase activity"/>
    <property type="evidence" value="ECO:0007669"/>
    <property type="project" value="UniProtKB-KW"/>
</dbReference>
<evidence type="ECO:0000256" key="1">
    <source>
        <dbReference type="RuleBase" id="RU368122"/>
    </source>
</evidence>
<feature type="chain" id="PRO_5040385173" description="AA9 family lytic polysaccharide monooxygenase" evidence="3">
    <location>
        <begin position="19"/>
        <end position="412"/>
    </location>
</feature>
<dbReference type="GO" id="GO:0030245">
    <property type="term" value="P:cellulose catabolic process"/>
    <property type="evidence" value="ECO:0007669"/>
    <property type="project" value="UniProtKB-UniRule"/>
</dbReference>
<feature type="compositionally biased region" description="Low complexity" evidence="2">
    <location>
        <begin position="241"/>
        <end position="257"/>
    </location>
</feature>
<keyword evidence="1" id="KW-1015">Disulfide bond</keyword>
<dbReference type="OrthoDB" id="2342176at2759"/>
<feature type="compositionally biased region" description="Low complexity" evidence="2">
    <location>
        <begin position="306"/>
        <end position="340"/>
    </location>
</feature>
<keyword evidence="6" id="KW-1185">Reference proteome</keyword>
<dbReference type="GO" id="GO:0030248">
    <property type="term" value="F:cellulose binding"/>
    <property type="evidence" value="ECO:0007669"/>
    <property type="project" value="UniProtKB-UniRule"/>
</dbReference>
<organism evidence="5 6">
    <name type="scientific">Cucurbitaria berberidis CBS 394.84</name>
    <dbReference type="NCBI Taxonomy" id="1168544"/>
    <lineage>
        <taxon>Eukaryota</taxon>
        <taxon>Fungi</taxon>
        <taxon>Dikarya</taxon>
        <taxon>Ascomycota</taxon>
        <taxon>Pezizomycotina</taxon>
        <taxon>Dothideomycetes</taxon>
        <taxon>Pleosporomycetidae</taxon>
        <taxon>Pleosporales</taxon>
        <taxon>Pleosporineae</taxon>
        <taxon>Cucurbitariaceae</taxon>
        <taxon>Cucurbitaria</taxon>
    </lineage>
</organism>
<gene>
    <name evidence="5" type="ORF">K460DRAFT_374909</name>
</gene>
<dbReference type="InterPro" id="IPR005103">
    <property type="entry name" value="AA9_LPMO"/>
</dbReference>
<comment type="catalytic activity">
    <reaction evidence="1">
        <text>[(1-&gt;4)-beta-D-glucosyl]n+m + reduced acceptor + O2 = 4-dehydro-beta-D-glucosyl-[(1-&gt;4)-beta-D-glucosyl]n-1 + [(1-&gt;4)-beta-D-glucosyl]m + acceptor + H2O.</text>
        <dbReference type="EC" id="1.14.99.56"/>
    </reaction>
</comment>
<comment type="domain">
    <text evidence="1">Has a modular structure: an endo-beta-1,4-glucanase catalytic module at the N-terminus, a linker rich in serines and threonines, and a C-terminal carbohydrate-binding module (CBM).</text>
</comment>
<feature type="compositionally biased region" description="Pro residues" evidence="2">
    <location>
        <begin position="260"/>
        <end position="305"/>
    </location>
</feature>
<dbReference type="EMBL" id="ML976615">
    <property type="protein sequence ID" value="KAF1847956.1"/>
    <property type="molecule type" value="Genomic_DNA"/>
</dbReference>
<accession>A0A9P4LA34</accession>
<dbReference type="GO" id="GO:0008810">
    <property type="term" value="F:cellulase activity"/>
    <property type="evidence" value="ECO:0007669"/>
    <property type="project" value="UniProtKB-UniRule"/>
</dbReference>
<keyword evidence="1" id="KW-0136">Cellulose degradation</keyword>
<feature type="domain" description="Auxiliary Activity family 9 catalytic" evidence="4">
    <location>
        <begin position="31"/>
        <end position="182"/>
    </location>
</feature>
<comment type="function">
    <text evidence="1">Lytic polysaccharide monooxygenase (LMPO) that depolymerizes crystalline and amorphous polysaccharides via the oxidation of scissile alpha- or beta-(1-4)-glycosidic bonds, yielding C1 and/or C4 oxidation products. Catalysis by LPMOs requires the reduction of the active-site copper from Cu(II) to Cu(I) by a reducing agent and H(2)O(2) or O(2) as a cosubstrate.</text>
</comment>
<evidence type="ECO:0000313" key="5">
    <source>
        <dbReference type="EMBL" id="KAF1847956.1"/>
    </source>
</evidence>
<keyword evidence="5" id="KW-0503">Monooxygenase</keyword>
<reference evidence="5" key="1">
    <citation type="submission" date="2020-01" db="EMBL/GenBank/DDBJ databases">
        <authorList>
            <consortium name="DOE Joint Genome Institute"/>
            <person name="Haridas S."/>
            <person name="Albert R."/>
            <person name="Binder M."/>
            <person name="Bloem J."/>
            <person name="Labutti K."/>
            <person name="Salamov A."/>
            <person name="Andreopoulos B."/>
            <person name="Baker S.E."/>
            <person name="Barry K."/>
            <person name="Bills G."/>
            <person name="Bluhm B.H."/>
            <person name="Cannon C."/>
            <person name="Castanera R."/>
            <person name="Culley D.E."/>
            <person name="Daum C."/>
            <person name="Ezra D."/>
            <person name="Gonzalez J.B."/>
            <person name="Henrissat B."/>
            <person name="Kuo A."/>
            <person name="Liang C."/>
            <person name="Lipzen A."/>
            <person name="Lutzoni F."/>
            <person name="Magnuson J."/>
            <person name="Mondo S."/>
            <person name="Nolan M."/>
            <person name="Ohm R."/>
            <person name="Pangilinan J."/>
            <person name="Park H.-J."/>
            <person name="Ramirez L."/>
            <person name="Alfaro M."/>
            <person name="Sun H."/>
            <person name="Tritt A."/>
            <person name="Yoshinaga Y."/>
            <person name="Zwiers L.-H."/>
            <person name="Turgeon B.G."/>
            <person name="Goodwin S.B."/>
            <person name="Spatafora J.W."/>
            <person name="Crous P.W."/>
            <person name="Grigoriev I.V."/>
        </authorList>
    </citation>
    <scope>NUCLEOTIDE SEQUENCE</scope>
    <source>
        <strain evidence="5">CBS 394.84</strain>
    </source>
</reference>
<name>A0A9P4LA34_9PLEO</name>
<feature type="signal peptide" evidence="3">
    <location>
        <begin position="1"/>
        <end position="18"/>
    </location>
</feature>
<keyword evidence="3" id="KW-0732">Signal</keyword>
<dbReference type="Pfam" id="PF03443">
    <property type="entry name" value="AA9"/>
    <property type="match status" value="1"/>
</dbReference>